<feature type="non-terminal residue" evidence="2">
    <location>
        <position position="1"/>
    </location>
</feature>
<protein>
    <submittedName>
        <fullName evidence="2">Murein biosynthesis integral membrane protein MurJ</fullName>
    </submittedName>
</protein>
<feature type="transmembrane region" description="Helical" evidence="1">
    <location>
        <begin position="9"/>
        <end position="27"/>
    </location>
</feature>
<keyword evidence="1" id="KW-0472">Membrane</keyword>
<accession>A0ABW3E0I0</accession>
<sequence>AVAAGLSRMYVAALPAALFALGVLWLSQELTGLNALSAAVMLSAGGGLGMVLYLVIAHRMRIPEVSSVVEMVASRVRR</sequence>
<keyword evidence="3" id="KW-1185">Reference proteome</keyword>
<name>A0ABW3E0I0_9ACTN</name>
<dbReference type="Proteomes" id="UP001597024">
    <property type="component" value="Unassembled WGS sequence"/>
</dbReference>
<feature type="transmembrane region" description="Helical" evidence="1">
    <location>
        <begin position="33"/>
        <end position="56"/>
    </location>
</feature>
<evidence type="ECO:0000313" key="2">
    <source>
        <dbReference type="EMBL" id="MFD0888807.1"/>
    </source>
</evidence>
<reference evidence="3" key="1">
    <citation type="journal article" date="2019" name="Int. J. Syst. Evol. Microbiol.">
        <title>The Global Catalogue of Microorganisms (GCM) 10K type strain sequencing project: providing services to taxonomists for standard genome sequencing and annotation.</title>
        <authorList>
            <consortium name="The Broad Institute Genomics Platform"/>
            <consortium name="The Broad Institute Genome Sequencing Center for Infectious Disease"/>
            <person name="Wu L."/>
            <person name="Ma J."/>
        </authorList>
    </citation>
    <scope>NUCLEOTIDE SEQUENCE [LARGE SCALE GENOMIC DNA]</scope>
    <source>
        <strain evidence="3">CCUG 62974</strain>
    </source>
</reference>
<dbReference type="EMBL" id="JBHTHX010001502">
    <property type="protein sequence ID" value="MFD0888807.1"/>
    <property type="molecule type" value="Genomic_DNA"/>
</dbReference>
<gene>
    <name evidence="2" type="ORF">ACFQ08_30080</name>
</gene>
<evidence type="ECO:0000313" key="3">
    <source>
        <dbReference type="Proteomes" id="UP001597024"/>
    </source>
</evidence>
<keyword evidence="1" id="KW-0812">Transmembrane</keyword>
<comment type="caution">
    <text evidence="2">The sequence shown here is derived from an EMBL/GenBank/DDBJ whole genome shotgun (WGS) entry which is preliminary data.</text>
</comment>
<organism evidence="2 3">
    <name type="scientific">Streptosporangium algeriense</name>
    <dbReference type="NCBI Taxonomy" id="1682748"/>
    <lineage>
        <taxon>Bacteria</taxon>
        <taxon>Bacillati</taxon>
        <taxon>Actinomycetota</taxon>
        <taxon>Actinomycetes</taxon>
        <taxon>Streptosporangiales</taxon>
        <taxon>Streptosporangiaceae</taxon>
        <taxon>Streptosporangium</taxon>
    </lineage>
</organism>
<proteinExistence type="predicted"/>
<keyword evidence="1" id="KW-1133">Transmembrane helix</keyword>
<evidence type="ECO:0000256" key="1">
    <source>
        <dbReference type="SAM" id="Phobius"/>
    </source>
</evidence>